<sequence length="700" mass="81237">MNSRLSNLTPIRSRENILKDEQHEPHHQRRTKIVCSINEKTCEIDIIREMLKAGANALSINTAYTHDRRQYEKLKMIRDQLEQELDHTIPINMMLQGKITRIGHLRQPEIYLKKGNIIRITQDNKVIGDENIICVDQDELFTQAKVGDQIFIDYGQIVLNIKALETDQEAKQILMEKYPDLYPTEAMFKNSIFEQDKSEKSKLQSKSSLSSENSRGASSTQLQSKKQKYIDQIIQNKKQKLATKSLIVFICEIEQNCLMRPFKPLFITNRSKEQKQIIKQSDDSDEEIETQITSKDINDFTIAKRLDFDSITLSNVSRPEEVHELKHLLGSSTNIQIFVRITTQEGINNFDKIMEIADGCIIARAYLATWAQIEDVVQMQHDMILNCRKLVKPVLISTQILESMLTQTNPTFAEMGDIADVVEQHIDGIMLSGETTYGNHPIKVVQALARISTNIEMHTRLQYQGLFQIKIQENPIASIIAQNAIENAYSLRVKLILLFTTGETALSLSKLHAPCPIVAVTAKKTIARNLNIVNGVIPFLVGSLVGIEQQEKSIKFKINSQNIGKFQIERMDQTRRLYYQHIWVIWNIRRHNKLDDNFAYLIKIVYHIERMFFCKTIKSYVYINYFYIMCFKLCLLCFQAILIICSCKINENQFIKSQHNILKNELQPSFINNPFWNMHRKMDLIRHLWTSIIKHTQQQL</sequence>
<dbReference type="InterPro" id="IPR015813">
    <property type="entry name" value="Pyrv/PenolPyrv_kinase-like_dom"/>
</dbReference>
<keyword evidence="9" id="KW-0067">ATP-binding</keyword>
<dbReference type="PANTHER" id="PTHR11817">
    <property type="entry name" value="PYRUVATE KINASE"/>
    <property type="match status" value="1"/>
</dbReference>
<dbReference type="eggNOG" id="KOG2323">
    <property type="taxonomic scope" value="Eukaryota"/>
</dbReference>
<keyword evidence="15" id="KW-0472">Membrane</keyword>
<dbReference type="GO" id="GO:0016301">
    <property type="term" value="F:kinase activity"/>
    <property type="evidence" value="ECO:0007669"/>
    <property type="project" value="UniProtKB-KW"/>
</dbReference>
<dbReference type="GO" id="GO:0030955">
    <property type="term" value="F:potassium ion binding"/>
    <property type="evidence" value="ECO:0007669"/>
    <property type="project" value="InterPro"/>
</dbReference>
<evidence type="ECO:0000256" key="9">
    <source>
        <dbReference type="ARBA" id="ARBA00022840"/>
    </source>
</evidence>
<keyword evidence="11 13" id="KW-0324">Glycolysis</keyword>
<reference evidence="18 19" key="1">
    <citation type="journal article" date="2006" name="Nature">
        <title>Global trends of whole-genome duplications revealed by the ciliate Paramecium tetraurelia.</title>
        <authorList>
            <consortium name="Genoscope"/>
            <person name="Aury J.-M."/>
            <person name="Jaillon O."/>
            <person name="Duret L."/>
            <person name="Noel B."/>
            <person name="Jubin C."/>
            <person name="Porcel B.M."/>
            <person name="Segurens B."/>
            <person name="Daubin V."/>
            <person name="Anthouard V."/>
            <person name="Aiach N."/>
            <person name="Arnaiz O."/>
            <person name="Billaut A."/>
            <person name="Beisson J."/>
            <person name="Blanc I."/>
            <person name="Bouhouche K."/>
            <person name="Camara F."/>
            <person name="Duharcourt S."/>
            <person name="Guigo R."/>
            <person name="Gogendeau D."/>
            <person name="Katinka M."/>
            <person name="Keller A.-M."/>
            <person name="Kissmehl R."/>
            <person name="Klotz C."/>
            <person name="Koll F."/>
            <person name="Le Moue A."/>
            <person name="Lepere C."/>
            <person name="Malinsky S."/>
            <person name="Nowacki M."/>
            <person name="Nowak J.K."/>
            <person name="Plattner H."/>
            <person name="Poulain J."/>
            <person name="Ruiz F."/>
            <person name="Serrano V."/>
            <person name="Zagulski M."/>
            <person name="Dessen P."/>
            <person name="Betermier M."/>
            <person name="Weissenbach J."/>
            <person name="Scarpelli C."/>
            <person name="Schachter V."/>
            <person name="Sperling L."/>
            <person name="Meyer E."/>
            <person name="Cohen J."/>
            <person name="Wincker P."/>
        </authorList>
    </citation>
    <scope>NUCLEOTIDE SEQUENCE [LARGE SCALE GENOMIC DNA]</scope>
    <source>
        <strain evidence="18 19">Stock d4-2</strain>
    </source>
</reference>
<evidence type="ECO:0000256" key="6">
    <source>
        <dbReference type="ARBA" id="ARBA00022723"/>
    </source>
</evidence>
<organism evidence="18 19">
    <name type="scientific">Paramecium tetraurelia</name>
    <dbReference type="NCBI Taxonomy" id="5888"/>
    <lineage>
        <taxon>Eukaryota</taxon>
        <taxon>Sar</taxon>
        <taxon>Alveolata</taxon>
        <taxon>Ciliophora</taxon>
        <taxon>Intramacronucleata</taxon>
        <taxon>Oligohymenophorea</taxon>
        <taxon>Peniculida</taxon>
        <taxon>Parameciidae</taxon>
        <taxon>Paramecium</taxon>
    </lineage>
</organism>
<dbReference type="PRINTS" id="PR01050">
    <property type="entry name" value="PYRUVTKNASE"/>
</dbReference>
<keyword evidence="7" id="KW-0547">Nucleotide-binding</keyword>
<evidence type="ECO:0000256" key="10">
    <source>
        <dbReference type="ARBA" id="ARBA00022842"/>
    </source>
</evidence>
<dbReference type="InterPro" id="IPR040442">
    <property type="entry name" value="Pyrv_kinase-like_dom_sf"/>
</dbReference>
<dbReference type="GO" id="GO:0006096">
    <property type="term" value="P:glycolytic process"/>
    <property type="evidence" value="ECO:0000318"/>
    <property type="project" value="GO_Central"/>
</dbReference>
<comment type="pathway">
    <text evidence="2 13">Carbohydrate degradation; glycolysis; pyruvate from D-glyceraldehyde 3-phosphate: step 5/5.</text>
</comment>
<gene>
    <name evidence="18" type="ORF">GSPATT00004618001</name>
</gene>
<dbReference type="OMA" id="DINHCIN"/>
<keyword evidence="19" id="KW-1185">Reference proteome</keyword>
<dbReference type="GO" id="GO:0000287">
    <property type="term" value="F:magnesium ion binding"/>
    <property type="evidence" value="ECO:0007669"/>
    <property type="project" value="InterPro"/>
</dbReference>
<feature type="compositionally biased region" description="Low complexity" evidence="14">
    <location>
        <begin position="204"/>
        <end position="214"/>
    </location>
</feature>
<dbReference type="GO" id="GO:0004743">
    <property type="term" value="F:pyruvate kinase activity"/>
    <property type="evidence" value="ECO:0000318"/>
    <property type="project" value="GO_Central"/>
</dbReference>
<evidence type="ECO:0000256" key="14">
    <source>
        <dbReference type="SAM" id="MobiDB-lite"/>
    </source>
</evidence>
<dbReference type="Pfam" id="PF02887">
    <property type="entry name" value="PK_C"/>
    <property type="match status" value="1"/>
</dbReference>
<feature type="domain" description="Pyruvate kinase C-terminal" evidence="17">
    <location>
        <begin position="480"/>
        <end position="547"/>
    </location>
</feature>
<evidence type="ECO:0000313" key="19">
    <source>
        <dbReference type="Proteomes" id="UP000000600"/>
    </source>
</evidence>
<comment type="similarity">
    <text evidence="3 13">Belongs to the pyruvate kinase family.</text>
</comment>
<evidence type="ECO:0000259" key="17">
    <source>
        <dbReference type="Pfam" id="PF02887"/>
    </source>
</evidence>
<dbReference type="EMBL" id="CT867986">
    <property type="protein sequence ID" value="CAK56524.1"/>
    <property type="molecule type" value="Genomic_DNA"/>
</dbReference>
<protein>
    <recommendedName>
        <fullName evidence="4 13">Pyruvate kinase</fullName>
        <ecNumber evidence="4 13">2.7.1.40</ecNumber>
    </recommendedName>
</protein>
<evidence type="ECO:0000259" key="16">
    <source>
        <dbReference type="Pfam" id="PF00224"/>
    </source>
</evidence>
<dbReference type="UniPathway" id="UPA00109">
    <property type="reaction ID" value="UER00188"/>
</dbReference>
<dbReference type="AlphaFoldDB" id="A0BDA7"/>
<keyword evidence="15" id="KW-1133">Transmembrane helix</keyword>
<name>A0BDA7_PARTE</name>
<evidence type="ECO:0000256" key="13">
    <source>
        <dbReference type="RuleBase" id="RU000504"/>
    </source>
</evidence>
<dbReference type="Gene3D" id="3.40.1380.20">
    <property type="entry name" value="Pyruvate kinase, C-terminal domain"/>
    <property type="match status" value="1"/>
</dbReference>
<dbReference type="STRING" id="5888.A0BDA7"/>
<dbReference type="EC" id="2.7.1.40" evidence="4 13"/>
<keyword evidence="6" id="KW-0479">Metal-binding</keyword>
<keyword evidence="15" id="KW-0812">Transmembrane</keyword>
<dbReference type="OrthoDB" id="290852at2759"/>
<evidence type="ECO:0000256" key="3">
    <source>
        <dbReference type="ARBA" id="ARBA00008663"/>
    </source>
</evidence>
<dbReference type="GO" id="GO:0005737">
    <property type="term" value="C:cytoplasm"/>
    <property type="evidence" value="ECO:0000318"/>
    <property type="project" value="GO_Central"/>
</dbReference>
<dbReference type="Gene3D" id="2.40.33.10">
    <property type="entry name" value="PK beta-barrel domain-like"/>
    <property type="match status" value="1"/>
</dbReference>
<dbReference type="KEGG" id="ptm:GSPATT00004618001"/>
<evidence type="ECO:0000256" key="2">
    <source>
        <dbReference type="ARBA" id="ARBA00004997"/>
    </source>
</evidence>
<evidence type="ECO:0000256" key="8">
    <source>
        <dbReference type="ARBA" id="ARBA00022777"/>
    </source>
</evidence>
<evidence type="ECO:0000256" key="5">
    <source>
        <dbReference type="ARBA" id="ARBA00022679"/>
    </source>
</evidence>
<feature type="region of interest" description="Disordered" evidence="14">
    <location>
        <begin position="203"/>
        <end position="223"/>
    </location>
</feature>
<evidence type="ECO:0000313" key="18">
    <source>
        <dbReference type="EMBL" id="CAK56524.1"/>
    </source>
</evidence>
<proteinExistence type="inferred from homology"/>
<dbReference type="InterPro" id="IPR011037">
    <property type="entry name" value="Pyrv_Knase-like_insert_dom_sf"/>
</dbReference>
<keyword evidence="12" id="KW-0670">Pyruvate</keyword>
<evidence type="ECO:0000256" key="12">
    <source>
        <dbReference type="ARBA" id="ARBA00023317"/>
    </source>
</evidence>
<dbReference type="SUPFAM" id="SSF52935">
    <property type="entry name" value="PK C-terminal domain-like"/>
    <property type="match status" value="1"/>
</dbReference>
<dbReference type="HOGENOM" id="CLU_394052_0_0_1"/>
<keyword evidence="5 13" id="KW-0808">Transferase</keyword>
<feature type="domain" description="Pyruvate kinase barrel" evidence="16">
    <location>
        <begin position="291"/>
        <end position="445"/>
    </location>
</feature>
<dbReference type="SUPFAM" id="SSF51621">
    <property type="entry name" value="Phosphoenolpyruvate/pyruvate domain"/>
    <property type="match status" value="1"/>
</dbReference>
<feature type="compositionally biased region" description="Basic and acidic residues" evidence="14">
    <location>
        <begin position="12"/>
        <end position="25"/>
    </location>
</feature>
<evidence type="ECO:0000256" key="7">
    <source>
        <dbReference type="ARBA" id="ARBA00022741"/>
    </source>
</evidence>
<comment type="catalytic activity">
    <reaction evidence="13">
        <text>pyruvate + ATP = phosphoenolpyruvate + ADP + H(+)</text>
        <dbReference type="Rhea" id="RHEA:18157"/>
        <dbReference type="ChEBI" id="CHEBI:15361"/>
        <dbReference type="ChEBI" id="CHEBI:15378"/>
        <dbReference type="ChEBI" id="CHEBI:30616"/>
        <dbReference type="ChEBI" id="CHEBI:58702"/>
        <dbReference type="ChEBI" id="CHEBI:456216"/>
        <dbReference type="EC" id="2.7.1.40"/>
    </reaction>
</comment>
<dbReference type="RefSeq" id="XP_001423922.1">
    <property type="nucleotide sequence ID" value="XM_001423885.1"/>
</dbReference>
<evidence type="ECO:0000256" key="1">
    <source>
        <dbReference type="ARBA" id="ARBA00001958"/>
    </source>
</evidence>
<dbReference type="InterPro" id="IPR015795">
    <property type="entry name" value="Pyrv_Knase_C"/>
</dbReference>
<accession>A0BDA7</accession>
<feature type="region of interest" description="Disordered" evidence="14">
    <location>
        <begin position="1"/>
        <end position="29"/>
    </location>
</feature>
<keyword evidence="8 13" id="KW-0418">Kinase</keyword>
<dbReference type="Pfam" id="PF00224">
    <property type="entry name" value="PK"/>
    <property type="match status" value="2"/>
</dbReference>
<evidence type="ECO:0000256" key="4">
    <source>
        <dbReference type="ARBA" id="ARBA00012142"/>
    </source>
</evidence>
<feature type="domain" description="Pyruvate kinase barrel" evidence="16">
    <location>
        <begin position="29"/>
        <end position="169"/>
    </location>
</feature>
<feature type="compositionally biased region" description="Polar residues" evidence="14">
    <location>
        <begin position="1"/>
        <end position="10"/>
    </location>
</feature>
<evidence type="ECO:0000256" key="15">
    <source>
        <dbReference type="SAM" id="Phobius"/>
    </source>
</evidence>
<keyword evidence="10 13" id="KW-0460">Magnesium</keyword>
<dbReference type="InterPro" id="IPR015806">
    <property type="entry name" value="Pyrv_Knase_insert_dom_sf"/>
</dbReference>
<evidence type="ECO:0000256" key="11">
    <source>
        <dbReference type="ARBA" id="ARBA00023152"/>
    </source>
</evidence>
<feature type="transmembrane region" description="Helical" evidence="15">
    <location>
        <begin position="625"/>
        <end position="647"/>
    </location>
</feature>
<dbReference type="GO" id="GO:0005524">
    <property type="term" value="F:ATP binding"/>
    <property type="evidence" value="ECO:0007669"/>
    <property type="project" value="UniProtKB-KW"/>
</dbReference>
<dbReference type="InParanoid" id="A0BDA7"/>
<dbReference type="Proteomes" id="UP000000600">
    <property type="component" value="Unassembled WGS sequence"/>
</dbReference>
<dbReference type="SUPFAM" id="SSF50800">
    <property type="entry name" value="PK beta-barrel domain-like"/>
    <property type="match status" value="1"/>
</dbReference>
<dbReference type="InterPro" id="IPR015793">
    <property type="entry name" value="Pyrv_Knase_brl"/>
</dbReference>
<dbReference type="InterPro" id="IPR001697">
    <property type="entry name" value="Pyr_Knase"/>
</dbReference>
<comment type="cofactor">
    <cofactor evidence="1">
        <name>K(+)</name>
        <dbReference type="ChEBI" id="CHEBI:29103"/>
    </cofactor>
</comment>
<dbReference type="InterPro" id="IPR036918">
    <property type="entry name" value="Pyrv_Knase_C_sf"/>
</dbReference>
<dbReference type="GeneID" id="5009706"/>
<dbReference type="Gene3D" id="3.20.20.60">
    <property type="entry name" value="Phosphoenolpyruvate-binding domains"/>
    <property type="match status" value="2"/>
</dbReference>